<evidence type="ECO:0000256" key="1">
    <source>
        <dbReference type="SAM" id="MobiDB-lite"/>
    </source>
</evidence>
<dbReference type="Proteomes" id="UP001178288">
    <property type="component" value="Chromosome"/>
</dbReference>
<proteinExistence type="predicted"/>
<keyword evidence="3" id="KW-1185">Reference proteome</keyword>
<dbReference type="GO" id="GO:0005524">
    <property type="term" value="F:ATP binding"/>
    <property type="evidence" value="ECO:0007669"/>
    <property type="project" value="UniProtKB-KW"/>
</dbReference>
<keyword evidence="2" id="KW-0067">ATP-binding</keyword>
<organism evidence="2 3">
    <name type="scientific">Neobacillus novalis</name>
    <dbReference type="NCBI Taxonomy" id="220687"/>
    <lineage>
        <taxon>Bacteria</taxon>
        <taxon>Bacillati</taxon>
        <taxon>Bacillota</taxon>
        <taxon>Bacilli</taxon>
        <taxon>Bacillales</taxon>
        <taxon>Bacillaceae</taxon>
        <taxon>Neobacillus</taxon>
    </lineage>
</organism>
<feature type="region of interest" description="Disordered" evidence="1">
    <location>
        <begin position="47"/>
        <end position="67"/>
    </location>
</feature>
<accession>A0AA95MSG0</accession>
<evidence type="ECO:0000313" key="2">
    <source>
        <dbReference type="EMBL" id="WHY88592.1"/>
    </source>
</evidence>
<gene>
    <name evidence="2" type="ORF">QNH39_12430</name>
</gene>
<sequence length="128" mass="14431">MEILLKGILDKLLKGKEPTPQPAVKPISQADVEALVEAKIREHAATLEYTKKDSPDQNQPADPDDYTLTPKQIEYALSLIDKIKYEFELAIDPSALTIKDLNRLIAYNRYKNKGTLVNLVKKGVLKKK</sequence>
<keyword evidence="2" id="KW-0547">Nucleotide-binding</keyword>
<reference evidence="2" key="1">
    <citation type="submission" date="2023-05" db="EMBL/GenBank/DDBJ databases">
        <title>Comparative genomics of Bacillaceae isolates and their secondary metabolite potential.</title>
        <authorList>
            <person name="Song L."/>
            <person name="Nielsen L.J."/>
            <person name="Mohite O."/>
            <person name="Xu X."/>
            <person name="Weber T."/>
            <person name="Kovacs A.T."/>
        </authorList>
    </citation>
    <scope>NUCLEOTIDE SEQUENCE</scope>
    <source>
        <strain evidence="2">XLM17</strain>
    </source>
</reference>
<dbReference type="RefSeq" id="WP_235845654.1">
    <property type="nucleotide sequence ID" value="NZ_CP126114.1"/>
</dbReference>
<dbReference type="AlphaFoldDB" id="A0AA95MSG0"/>
<evidence type="ECO:0000313" key="3">
    <source>
        <dbReference type="Proteomes" id="UP001178288"/>
    </source>
</evidence>
<dbReference type="KEGG" id="nnv:QNH39_12430"/>
<dbReference type="EMBL" id="CP126114">
    <property type="protein sequence ID" value="WHY88592.1"/>
    <property type="molecule type" value="Genomic_DNA"/>
</dbReference>
<protein>
    <submittedName>
        <fullName evidence="2">ABC transporter ATP-binding protein</fullName>
    </submittedName>
</protein>
<name>A0AA95MSG0_9BACI</name>